<dbReference type="Proteomes" id="UP000308652">
    <property type="component" value="Unassembled WGS sequence"/>
</dbReference>
<evidence type="ECO:0000313" key="4">
    <source>
        <dbReference type="Proteomes" id="UP000308652"/>
    </source>
</evidence>
<feature type="compositionally biased region" description="Low complexity" evidence="1">
    <location>
        <begin position="343"/>
        <end position="357"/>
    </location>
</feature>
<evidence type="ECO:0000313" key="3">
    <source>
        <dbReference type="EMBL" id="TFK34687.1"/>
    </source>
</evidence>
<proteinExistence type="predicted"/>
<evidence type="ECO:0000256" key="1">
    <source>
        <dbReference type="SAM" id="MobiDB-lite"/>
    </source>
</evidence>
<evidence type="ECO:0000256" key="2">
    <source>
        <dbReference type="SAM" id="SignalP"/>
    </source>
</evidence>
<feature type="compositionally biased region" description="Pro residues" evidence="1">
    <location>
        <begin position="327"/>
        <end position="338"/>
    </location>
</feature>
<name>A0A5C3LQ05_9AGAR</name>
<feature type="chain" id="PRO_5023040291" evidence="2">
    <location>
        <begin position="20"/>
        <end position="389"/>
    </location>
</feature>
<protein>
    <submittedName>
        <fullName evidence="3">Uncharacterized protein</fullName>
    </submittedName>
</protein>
<keyword evidence="2" id="KW-0732">Signal</keyword>
<organism evidence="3 4">
    <name type="scientific">Crucibulum laeve</name>
    <dbReference type="NCBI Taxonomy" id="68775"/>
    <lineage>
        <taxon>Eukaryota</taxon>
        <taxon>Fungi</taxon>
        <taxon>Dikarya</taxon>
        <taxon>Basidiomycota</taxon>
        <taxon>Agaricomycotina</taxon>
        <taxon>Agaricomycetes</taxon>
        <taxon>Agaricomycetidae</taxon>
        <taxon>Agaricales</taxon>
        <taxon>Agaricineae</taxon>
        <taxon>Nidulariaceae</taxon>
        <taxon>Crucibulum</taxon>
    </lineage>
</organism>
<reference evidence="3 4" key="1">
    <citation type="journal article" date="2019" name="Nat. Ecol. Evol.">
        <title>Megaphylogeny resolves global patterns of mushroom evolution.</title>
        <authorList>
            <person name="Varga T."/>
            <person name="Krizsan K."/>
            <person name="Foldi C."/>
            <person name="Dima B."/>
            <person name="Sanchez-Garcia M."/>
            <person name="Sanchez-Ramirez S."/>
            <person name="Szollosi G.J."/>
            <person name="Szarkandi J.G."/>
            <person name="Papp V."/>
            <person name="Albert L."/>
            <person name="Andreopoulos W."/>
            <person name="Angelini C."/>
            <person name="Antonin V."/>
            <person name="Barry K.W."/>
            <person name="Bougher N.L."/>
            <person name="Buchanan P."/>
            <person name="Buyck B."/>
            <person name="Bense V."/>
            <person name="Catcheside P."/>
            <person name="Chovatia M."/>
            <person name="Cooper J."/>
            <person name="Damon W."/>
            <person name="Desjardin D."/>
            <person name="Finy P."/>
            <person name="Geml J."/>
            <person name="Haridas S."/>
            <person name="Hughes K."/>
            <person name="Justo A."/>
            <person name="Karasinski D."/>
            <person name="Kautmanova I."/>
            <person name="Kiss B."/>
            <person name="Kocsube S."/>
            <person name="Kotiranta H."/>
            <person name="LaButti K.M."/>
            <person name="Lechner B.E."/>
            <person name="Liimatainen K."/>
            <person name="Lipzen A."/>
            <person name="Lukacs Z."/>
            <person name="Mihaltcheva S."/>
            <person name="Morgado L.N."/>
            <person name="Niskanen T."/>
            <person name="Noordeloos M.E."/>
            <person name="Ohm R.A."/>
            <person name="Ortiz-Santana B."/>
            <person name="Ovrebo C."/>
            <person name="Racz N."/>
            <person name="Riley R."/>
            <person name="Savchenko A."/>
            <person name="Shiryaev A."/>
            <person name="Soop K."/>
            <person name="Spirin V."/>
            <person name="Szebenyi C."/>
            <person name="Tomsovsky M."/>
            <person name="Tulloss R.E."/>
            <person name="Uehling J."/>
            <person name="Grigoriev I.V."/>
            <person name="Vagvolgyi C."/>
            <person name="Papp T."/>
            <person name="Martin F.M."/>
            <person name="Miettinen O."/>
            <person name="Hibbett D.S."/>
            <person name="Nagy L.G."/>
        </authorList>
    </citation>
    <scope>NUCLEOTIDE SEQUENCE [LARGE SCALE GENOMIC DNA]</scope>
    <source>
        <strain evidence="3 4">CBS 166.37</strain>
    </source>
</reference>
<sequence length="389" mass="39675">MLSFLALIPFLCVALGAFAAPLKPRPLPPYSLDPALFHGDGHFVNSGRSAPPSIIIGGSQPPHYVNSPPKWPTDQQHAPTRMVPGRAIMSRASPVSGCHNKPDGTCDPFLAPYGPGPVHLPSPSAPSLISHSPNRRNVKDTAKPSIKCLKNTEGECTTLGGSLSADPVQLPPNTPRPMTGATSTTPVSHGLTGLFGPGPVQLPPTELSPRDTKDAASSNPEPVARLSPGPVQLTPWYPSSRAMDTTPGSGIFGGLFGPGPVQLPPSDFPSVTSTSPSPRDEESLPSSDVRCKKNDDGECEVLTPGTLNLPPGGVASVGTDPATTLPSSPPATAPPPRGEPLEGSTSSTSGGSADGASVAPCWHKNFEGACSPFGGGFGPGPVIPAGGIQ</sequence>
<keyword evidence="4" id="KW-1185">Reference proteome</keyword>
<feature type="region of interest" description="Disordered" evidence="1">
    <location>
        <begin position="160"/>
        <end position="358"/>
    </location>
</feature>
<gene>
    <name evidence="3" type="ORF">BDQ12DRAFT_669255</name>
</gene>
<accession>A0A5C3LQ05</accession>
<feature type="signal peptide" evidence="2">
    <location>
        <begin position="1"/>
        <end position="19"/>
    </location>
</feature>
<dbReference type="EMBL" id="ML213629">
    <property type="protein sequence ID" value="TFK34687.1"/>
    <property type="molecule type" value="Genomic_DNA"/>
</dbReference>
<dbReference type="AlphaFoldDB" id="A0A5C3LQ05"/>